<evidence type="ECO:0000259" key="3">
    <source>
        <dbReference type="Pfam" id="PF00884"/>
    </source>
</evidence>
<dbReference type="PANTHER" id="PTHR42693">
    <property type="entry name" value="ARYLSULFATASE FAMILY MEMBER"/>
    <property type="match status" value="1"/>
</dbReference>
<dbReference type="Gene3D" id="3.30.1120.10">
    <property type="match status" value="1"/>
</dbReference>
<dbReference type="InterPro" id="IPR000917">
    <property type="entry name" value="Sulfatase_N"/>
</dbReference>
<dbReference type="Gene3D" id="3.40.720.10">
    <property type="entry name" value="Alkaline Phosphatase, subunit A"/>
    <property type="match status" value="1"/>
</dbReference>
<dbReference type="SUPFAM" id="SSF53649">
    <property type="entry name" value="Alkaline phosphatase-like"/>
    <property type="match status" value="1"/>
</dbReference>
<name>A0A6J5YYY2_9ZZZZ</name>
<evidence type="ECO:0000256" key="1">
    <source>
        <dbReference type="ARBA" id="ARBA00008779"/>
    </source>
</evidence>
<feature type="domain" description="Sulfatase N-terminal" evidence="3">
    <location>
        <begin position="7"/>
        <end position="417"/>
    </location>
</feature>
<dbReference type="EMBL" id="CAESAG010000034">
    <property type="protein sequence ID" value="CAB4333160.1"/>
    <property type="molecule type" value="Genomic_DNA"/>
</dbReference>
<dbReference type="Pfam" id="PF00884">
    <property type="entry name" value="Sulfatase"/>
    <property type="match status" value="1"/>
</dbReference>
<dbReference type="InterPro" id="IPR017850">
    <property type="entry name" value="Alkaline_phosphatase_core_sf"/>
</dbReference>
<comment type="similarity">
    <text evidence="1">Belongs to the sulfatase family.</text>
</comment>
<proteinExistence type="inferred from homology"/>
<gene>
    <name evidence="4" type="ORF">UFOPK4080_00345</name>
</gene>
<keyword evidence="2" id="KW-0378">Hydrolase</keyword>
<sequence>MASKSTNVIIFLADDLGYSDIGGYGGEIRTPNLDRLANNGVKLSNFHNTPRCSPSRASLLTGIHPHQTGIGILTGNNGSEGGYTGNLNNKCATIAEVLKSNGYITAITGKWHLTNSPNKPNGAWPTERGFDSFFGTLDGCATYFRPGTLTRGMENVETEADKNPDFFYTDAIANEAVKFLSEKPADKPYFLYVPFTAPHWPLHAREATIKSYAGVFDEGWDVIRAKRLERQKALGIIPQETELSPRDARVLSWEDETDKEWQLRRMEVYAAMITEMDNAIGQILDQVEANKEWEDTIIIFLSDNGACAETLPLDEIAEFRRATNLMSTRTRDGRKVTLGNDPDVMPGGEDTYASYGVGWANVSNTPFRLYKRYTHEGGVMSPFIFHWPAGNLSNGRVNTSTYQLVNVAPTLYEALGVTYPATLNGNKLEPLAGGSMLPALKSSESENSQLWWEHIGNAAIIRGKWKLVRQYDWDWELYDLTTDRNELKNLASANPDLVAELSIEWQKLADQYGVIPFRKTLEIYHHQGIRSTDSSHHI</sequence>
<evidence type="ECO:0000313" key="4">
    <source>
        <dbReference type="EMBL" id="CAB4333160.1"/>
    </source>
</evidence>
<reference evidence="4" key="1">
    <citation type="submission" date="2020-05" db="EMBL/GenBank/DDBJ databases">
        <authorList>
            <person name="Chiriac C."/>
            <person name="Salcher M."/>
            <person name="Ghai R."/>
            <person name="Kavagutti S V."/>
        </authorList>
    </citation>
    <scope>NUCLEOTIDE SEQUENCE</scope>
</reference>
<dbReference type="CDD" id="cd16025">
    <property type="entry name" value="PAS_like"/>
    <property type="match status" value="1"/>
</dbReference>
<dbReference type="InterPro" id="IPR050738">
    <property type="entry name" value="Sulfatase"/>
</dbReference>
<dbReference type="AlphaFoldDB" id="A0A6J5YYY2"/>
<accession>A0A6J5YYY2</accession>
<protein>
    <submittedName>
        <fullName evidence="4">Unannotated protein</fullName>
    </submittedName>
</protein>
<dbReference type="PANTHER" id="PTHR42693:SF53">
    <property type="entry name" value="ENDO-4-O-SULFATASE"/>
    <property type="match status" value="1"/>
</dbReference>
<evidence type="ECO:0000256" key="2">
    <source>
        <dbReference type="ARBA" id="ARBA00022801"/>
    </source>
</evidence>
<organism evidence="4">
    <name type="scientific">freshwater metagenome</name>
    <dbReference type="NCBI Taxonomy" id="449393"/>
    <lineage>
        <taxon>unclassified sequences</taxon>
        <taxon>metagenomes</taxon>
        <taxon>ecological metagenomes</taxon>
    </lineage>
</organism>
<dbReference type="GO" id="GO:0004065">
    <property type="term" value="F:arylsulfatase activity"/>
    <property type="evidence" value="ECO:0007669"/>
    <property type="project" value="TreeGrafter"/>
</dbReference>